<dbReference type="Bgee" id="ENSORLG00000027846">
    <property type="expression patterns" value="Expressed in bone element and 14 other cell types or tissues"/>
</dbReference>
<feature type="signal peptide" evidence="3">
    <location>
        <begin position="1"/>
        <end position="16"/>
    </location>
</feature>
<evidence type="ECO:0000256" key="2">
    <source>
        <dbReference type="ARBA" id="ARBA00023157"/>
    </source>
</evidence>
<dbReference type="SUPFAM" id="SSF54403">
    <property type="entry name" value="Cystatin/monellin"/>
    <property type="match status" value="1"/>
</dbReference>
<proteinExistence type="inferred from homology"/>
<dbReference type="PANTHER" id="PTHR46186:SF12">
    <property type="entry name" value="CYSTATIN C (AMYLOID ANGIOPATHY AND CEREBRAL HEMORRHAGE)-RELATED"/>
    <property type="match status" value="1"/>
</dbReference>
<dbReference type="Proteomes" id="UP000001038">
    <property type="component" value="Chromosome 15"/>
</dbReference>
<organism evidence="5 6">
    <name type="scientific">Oryzias latipes</name>
    <name type="common">Japanese rice fish</name>
    <name type="synonym">Japanese killifish</name>
    <dbReference type="NCBI Taxonomy" id="8090"/>
    <lineage>
        <taxon>Eukaryota</taxon>
        <taxon>Metazoa</taxon>
        <taxon>Chordata</taxon>
        <taxon>Craniata</taxon>
        <taxon>Vertebrata</taxon>
        <taxon>Euteleostomi</taxon>
        <taxon>Actinopterygii</taxon>
        <taxon>Neopterygii</taxon>
        <taxon>Teleostei</taxon>
        <taxon>Neoteleostei</taxon>
        <taxon>Acanthomorphata</taxon>
        <taxon>Ovalentaria</taxon>
        <taxon>Atherinomorphae</taxon>
        <taxon>Beloniformes</taxon>
        <taxon>Adrianichthyidae</taxon>
        <taxon>Oryziinae</taxon>
        <taxon>Oryzias</taxon>
    </lineage>
</organism>
<reference evidence="5" key="3">
    <citation type="submission" date="2025-09" db="UniProtKB">
        <authorList>
            <consortium name="Ensembl"/>
        </authorList>
    </citation>
    <scope>IDENTIFICATION</scope>
    <source>
        <strain evidence="5">Hd-rR</strain>
    </source>
</reference>
<evidence type="ECO:0000256" key="1">
    <source>
        <dbReference type="ARBA" id="ARBA00009403"/>
    </source>
</evidence>
<dbReference type="InterPro" id="IPR046350">
    <property type="entry name" value="Cystatin_sf"/>
</dbReference>
<dbReference type="SMART" id="SM00043">
    <property type="entry name" value="CY"/>
    <property type="match status" value="1"/>
</dbReference>
<dbReference type="OrthoDB" id="1908104at2759"/>
<dbReference type="GeneID" id="101167477"/>
<accession>A0A3B3HCF9</accession>
<sequence length="126" mass="14028">MWRCVFLTALFAVGFGFMTGGLMDIDSHDAGVLDALNYAVRKHNNRSNDMYVSQVTEVIGAQAQVVAGVKYIITVKMARTSCRKGSDNEVCSAHTDPQLAQPYQCTFTVWSRTWLNDTRVLKEKCG</sequence>
<keyword evidence="2" id="KW-1015">Disulfide bond</keyword>
<dbReference type="Gene3D" id="3.10.450.10">
    <property type="match status" value="1"/>
</dbReference>
<evidence type="ECO:0000313" key="6">
    <source>
        <dbReference type="Proteomes" id="UP000001038"/>
    </source>
</evidence>
<evidence type="ECO:0000259" key="4">
    <source>
        <dbReference type="SMART" id="SM00043"/>
    </source>
</evidence>
<dbReference type="FunFam" id="3.10.450.10:FF:000004">
    <property type="entry name" value="Cystatin C"/>
    <property type="match status" value="1"/>
</dbReference>
<reference evidence="5" key="2">
    <citation type="submission" date="2025-08" db="UniProtKB">
        <authorList>
            <consortium name="Ensembl"/>
        </authorList>
    </citation>
    <scope>IDENTIFICATION</scope>
    <source>
        <strain evidence="5">Hd-rR</strain>
    </source>
</reference>
<dbReference type="InParanoid" id="A0A3B3HCF9"/>
<comment type="similarity">
    <text evidence="1">Belongs to the cystatin family.</text>
</comment>
<dbReference type="InterPro" id="IPR000010">
    <property type="entry name" value="Cystatin_dom"/>
</dbReference>
<feature type="chain" id="PRO_5018739013" description="Cystatin domain-containing protein" evidence="3">
    <location>
        <begin position="17"/>
        <end position="126"/>
    </location>
</feature>
<dbReference type="GO" id="GO:0004869">
    <property type="term" value="F:cysteine-type endopeptidase inhibitor activity"/>
    <property type="evidence" value="ECO:0000318"/>
    <property type="project" value="GO_Central"/>
</dbReference>
<reference evidence="5 6" key="1">
    <citation type="journal article" date="2007" name="Nature">
        <title>The medaka draft genome and insights into vertebrate genome evolution.</title>
        <authorList>
            <person name="Kasahara M."/>
            <person name="Naruse K."/>
            <person name="Sasaki S."/>
            <person name="Nakatani Y."/>
            <person name="Qu W."/>
            <person name="Ahsan B."/>
            <person name="Yamada T."/>
            <person name="Nagayasu Y."/>
            <person name="Doi K."/>
            <person name="Kasai Y."/>
            <person name="Jindo T."/>
            <person name="Kobayashi D."/>
            <person name="Shimada A."/>
            <person name="Toyoda A."/>
            <person name="Kuroki Y."/>
            <person name="Fujiyama A."/>
            <person name="Sasaki T."/>
            <person name="Shimizu A."/>
            <person name="Asakawa S."/>
            <person name="Shimizu N."/>
            <person name="Hashimoto S."/>
            <person name="Yang J."/>
            <person name="Lee Y."/>
            <person name="Matsushima K."/>
            <person name="Sugano S."/>
            <person name="Sakaizumi M."/>
            <person name="Narita T."/>
            <person name="Ohishi K."/>
            <person name="Haga S."/>
            <person name="Ohta F."/>
            <person name="Nomoto H."/>
            <person name="Nogata K."/>
            <person name="Morishita T."/>
            <person name="Endo T."/>
            <person name="Shin-I T."/>
            <person name="Takeda H."/>
            <person name="Morishita S."/>
            <person name="Kohara Y."/>
        </authorList>
    </citation>
    <scope>NUCLEOTIDE SEQUENCE [LARGE SCALE GENOMIC DNA]</scope>
    <source>
        <strain evidence="5 6">Hd-rR</strain>
    </source>
</reference>
<dbReference type="GO" id="GO:0005615">
    <property type="term" value="C:extracellular space"/>
    <property type="evidence" value="ECO:0000318"/>
    <property type="project" value="GO_Central"/>
</dbReference>
<evidence type="ECO:0000256" key="3">
    <source>
        <dbReference type="SAM" id="SignalP"/>
    </source>
</evidence>
<feature type="domain" description="Cystatin" evidence="4">
    <location>
        <begin position="17"/>
        <end position="126"/>
    </location>
</feature>
<dbReference type="KEGG" id="ola:101167477"/>
<keyword evidence="3" id="KW-0732">Signal</keyword>
<gene>
    <name evidence="5" type="primary">LOC101167477</name>
</gene>
<dbReference type="Ensembl" id="ENSORLT00000042033.1">
    <property type="protein sequence ID" value="ENSORLP00000028938.1"/>
    <property type="gene ID" value="ENSORLG00000027846.1"/>
</dbReference>
<dbReference type="GeneTree" id="ENSGT00940000154755"/>
<dbReference type="CDD" id="cd00042">
    <property type="entry name" value="CY"/>
    <property type="match status" value="1"/>
</dbReference>
<dbReference type="AlphaFoldDB" id="A0A3B3HCF9"/>
<protein>
    <recommendedName>
        <fullName evidence="4">Cystatin domain-containing protein</fullName>
    </recommendedName>
</protein>
<dbReference type="FunCoup" id="A0A3B3HCF9">
    <property type="interactions" value="320"/>
</dbReference>
<evidence type="ECO:0000313" key="5">
    <source>
        <dbReference type="Ensembl" id="ENSORLP00000028938.1"/>
    </source>
</evidence>
<dbReference type="RefSeq" id="XP_011482995.3">
    <property type="nucleotide sequence ID" value="XM_011484693.3"/>
</dbReference>
<dbReference type="STRING" id="8090.ENSORLP00000028938"/>
<dbReference type="GO" id="GO:0005737">
    <property type="term" value="C:cytoplasm"/>
    <property type="evidence" value="ECO:0000318"/>
    <property type="project" value="GO_Central"/>
</dbReference>
<dbReference type="Pfam" id="PF00031">
    <property type="entry name" value="Cystatin"/>
    <property type="match status" value="1"/>
</dbReference>
<name>A0A3B3HCF9_ORYLA</name>
<dbReference type="PANTHER" id="PTHR46186">
    <property type="entry name" value="CYSTATIN"/>
    <property type="match status" value="1"/>
</dbReference>
<keyword evidence="6" id="KW-1185">Reference proteome</keyword>
<dbReference type="GO" id="GO:0031982">
    <property type="term" value="C:vesicle"/>
    <property type="evidence" value="ECO:0000318"/>
    <property type="project" value="GO_Central"/>
</dbReference>